<dbReference type="PANTHER" id="PTHR32507:SF8">
    <property type="entry name" value="CNH1P"/>
    <property type="match status" value="1"/>
</dbReference>
<comment type="subcellular location">
    <subcellularLocation>
        <location evidence="1">Cell membrane</location>
        <topology evidence="1">Multi-pass membrane protein</topology>
    </subcellularLocation>
</comment>
<proteinExistence type="predicted"/>
<protein>
    <submittedName>
        <fullName evidence="11">Sodium:proton antiporter</fullName>
    </submittedName>
</protein>
<evidence type="ECO:0000256" key="9">
    <source>
        <dbReference type="SAM" id="Phobius"/>
    </source>
</evidence>
<feature type="domain" description="Cation/H+ exchanger transmembrane" evidence="10">
    <location>
        <begin position="339"/>
        <end position="437"/>
    </location>
</feature>
<dbReference type="PANTHER" id="PTHR32507">
    <property type="entry name" value="NA(+)/H(+) ANTIPORTER 1"/>
    <property type="match status" value="1"/>
</dbReference>
<keyword evidence="3" id="KW-0050">Antiport</keyword>
<sequence>MNFIVWVAVMGVVLLLLALTSAYLRWLPVSTSVVCLGLGAALGPAGLGLLRLDLSQASGWMEHLTEVAVLFSLFVSGLKLRLPLRSRSWRIAFGLAGPVMLICIAGVSLLLHFGLGMGWGVSVLIGAILAPTDPVLANLVQVSDAQDRDPVRFSLSGEAGLNDGVAFAFVILGLLLVQHEGGHEQWWPAWLLHDVLWAVPAGLICGYWMGRGLGWLTLYLRTRYNESTVSPNDYLTLALIALAYVVAALIGGYGFLAVFAAGLGLRQAEVHTTPVTHEPAEHLVQPVVGHQHVAPEHAVKGDIDGLEDSQVAAGIMLGDMLAFGNLVERAMEVLLVTLLGVVLADYWDGRALIVAAMLFVLIRPLGVLLVTARSRLDLHQKSLLGWFGIRGIGSFYYLFYSLNHGLPPGMAMESSRFALSVVALSIVLHGISTQPLLTFYERARPGQRSQAAVPDRK</sequence>
<keyword evidence="12" id="KW-1185">Reference proteome</keyword>
<evidence type="ECO:0000259" key="10">
    <source>
        <dbReference type="Pfam" id="PF00999"/>
    </source>
</evidence>
<organism evidence="11 12">
    <name type="scientific">Pseudomonas tructae</name>
    <dbReference type="NCBI Taxonomy" id="2518644"/>
    <lineage>
        <taxon>Bacteria</taxon>
        <taxon>Pseudomonadati</taxon>
        <taxon>Pseudomonadota</taxon>
        <taxon>Gammaproteobacteria</taxon>
        <taxon>Pseudomonadales</taxon>
        <taxon>Pseudomonadaceae</taxon>
        <taxon>Pseudomonas</taxon>
    </lineage>
</organism>
<gene>
    <name evidence="11" type="ORF">EXN22_14105</name>
</gene>
<dbReference type="EMBL" id="CP035952">
    <property type="protein sequence ID" value="QBF26772.1"/>
    <property type="molecule type" value="Genomic_DNA"/>
</dbReference>
<dbReference type="GO" id="GO:0015297">
    <property type="term" value="F:antiporter activity"/>
    <property type="evidence" value="ECO:0007669"/>
    <property type="project" value="UniProtKB-KW"/>
</dbReference>
<evidence type="ECO:0000256" key="5">
    <source>
        <dbReference type="ARBA" id="ARBA00022692"/>
    </source>
</evidence>
<feature type="transmembrane region" description="Helical" evidence="9">
    <location>
        <begin position="92"/>
        <end position="115"/>
    </location>
</feature>
<feature type="transmembrane region" description="Helical" evidence="9">
    <location>
        <begin position="383"/>
        <end position="402"/>
    </location>
</feature>
<dbReference type="InterPro" id="IPR038770">
    <property type="entry name" value="Na+/solute_symporter_sf"/>
</dbReference>
<dbReference type="Pfam" id="PF00999">
    <property type="entry name" value="Na_H_Exchanger"/>
    <property type="match status" value="2"/>
</dbReference>
<dbReference type="KEGG" id="ptk:EXN22_14105"/>
<feature type="transmembrane region" description="Helical" evidence="9">
    <location>
        <begin position="159"/>
        <end position="177"/>
    </location>
</feature>
<feature type="transmembrane region" description="Helical" evidence="9">
    <location>
        <begin position="189"/>
        <end position="210"/>
    </location>
</feature>
<name>A0A411MJ02_9PSED</name>
<dbReference type="Gene3D" id="1.20.1530.20">
    <property type="match status" value="1"/>
</dbReference>
<feature type="transmembrane region" description="Helical" evidence="9">
    <location>
        <begin position="64"/>
        <end position="80"/>
    </location>
</feature>
<accession>A0A411MJ02</accession>
<evidence type="ECO:0000313" key="12">
    <source>
        <dbReference type="Proteomes" id="UP000291130"/>
    </source>
</evidence>
<evidence type="ECO:0000256" key="3">
    <source>
        <dbReference type="ARBA" id="ARBA00022449"/>
    </source>
</evidence>
<reference evidence="11 12" key="1">
    <citation type="submission" date="2019-02" db="EMBL/GenBank/DDBJ databases">
        <title>Complete genome sequence of Pseudomonas sp. SNU WT1 isolated from rainbow trout.</title>
        <authorList>
            <person name="Oh W.T."/>
            <person name="Park S.C."/>
        </authorList>
    </citation>
    <scope>NUCLEOTIDE SEQUENCE [LARGE SCALE GENOMIC DNA]</scope>
    <source>
        <strain evidence="11 12">SNU WT1</strain>
    </source>
</reference>
<dbReference type="AlphaFoldDB" id="A0A411MJ02"/>
<evidence type="ECO:0000256" key="2">
    <source>
        <dbReference type="ARBA" id="ARBA00022448"/>
    </source>
</evidence>
<keyword evidence="8 9" id="KW-0472">Membrane</keyword>
<evidence type="ECO:0000256" key="4">
    <source>
        <dbReference type="ARBA" id="ARBA00022475"/>
    </source>
</evidence>
<feature type="transmembrane region" description="Helical" evidence="9">
    <location>
        <begin position="417"/>
        <end position="440"/>
    </location>
</feature>
<dbReference type="OrthoDB" id="9810860at2"/>
<dbReference type="GO" id="GO:0005886">
    <property type="term" value="C:plasma membrane"/>
    <property type="evidence" value="ECO:0007669"/>
    <property type="project" value="UniProtKB-SubCell"/>
</dbReference>
<keyword evidence="4" id="KW-1003">Cell membrane</keyword>
<feature type="transmembrane region" description="Helical" evidence="9">
    <location>
        <begin position="6"/>
        <end position="26"/>
    </location>
</feature>
<evidence type="ECO:0000256" key="1">
    <source>
        <dbReference type="ARBA" id="ARBA00004651"/>
    </source>
</evidence>
<dbReference type="Proteomes" id="UP000291130">
    <property type="component" value="Chromosome"/>
</dbReference>
<keyword evidence="5 9" id="KW-0812">Transmembrane</keyword>
<keyword evidence="6 9" id="KW-1133">Transmembrane helix</keyword>
<evidence type="ECO:0000256" key="8">
    <source>
        <dbReference type="ARBA" id="ARBA00023136"/>
    </source>
</evidence>
<feature type="transmembrane region" description="Helical" evidence="9">
    <location>
        <begin position="234"/>
        <end position="259"/>
    </location>
</feature>
<feature type="transmembrane region" description="Helical" evidence="9">
    <location>
        <begin position="33"/>
        <end position="52"/>
    </location>
</feature>
<evidence type="ECO:0000256" key="6">
    <source>
        <dbReference type="ARBA" id="ARBA00022989"/>
    </source>
</evidence>
<dbReference type="InterPro" id="IPR006153">
    <property type="entry name" value="Cation/H_exchanger_TM"/>
</dbReference>
<feature type="transmembrane region" description="Helical" evidence="9">
    <location>
        <begin position="353"/>
        <end position="371"/>
    </location>
</feature>
<dbReference type="RefSeq" id="WP_130264639.1">
    <property type="nucleotide sequence ID" value="NZ_CP035952.1"/>
</dbReference>
<feature type="domain" description="Cation/H+ exchanger transmembrane" evidence="10">
    <location>
        <begin position="15"/>
        <end position="273"/>
    </location>
</feature>
<dbReference type="GO" id="GO:1902600">
    <property type="term" value="P:proton transmembrane transport"/>
    <property type="evidence" value="ECO:0007669"/>
    <property type="project" value="InterPro"/>
</dbReference>
<keyword evidence="2" id="KW-0813">Transport</keyword>
<evidence type="ECO:0000313" key="11">
    <source>
        <dbReference type="EMBL" id="QBF26772.1"/>
    </source>
</evidence>
<evidence type="ECO:0000256" key="7">
    <source>
        <dbReference type="ARBA" id="ARBA00023065"/>
    </source>
</evidence>
<keyword evidence="7" id="KW-0406">Ion transport</keyword>